<sequence length="398" mass="44573">MAKVVAVEGAPAEMQWAEPSRSFTDLMDEHVMAVVAYALGKKTRNREVMTGALSKLQENRVEWANGFQQILGTGGLPDRNYAAEWSEILGQHNQAGKNFIDGTMDGNAMARLAGFEALVENRELVVAFFSSIPAYAIRSGEISALWQRHLVRTAEYVDSLNRGDIEAFRGGVDSCRSAGQQLGSLLDQDEQRSGPFNWIKTPIPGFNIPVPKPPHQVFRESPAMSNIGQVFGKLAQAFLQGAQKAPIYGPETRYEYYDPYRVKSGIPGLVLRFSEFPQQYETSYDPRTSIEVRFKNTTDQPMNLHYGVFHRYCRYQTGDRYCDWDKTATLAIPAQPLYLAPGATREVDLLMPTPPQPVANGNVGDIRRLEMQLVARDEQGRQSVVVRQIRARESPPII</sequence>
<reference evidence="1" key="1">
    <citation type="journal article" date="2015" name="Nature">
        <title>Complex archaea that bridge the gap between prokaryotes and eukaryotes.</title>
        <authorList>
            <person name="Spang A."/>
            <person name="Saw J.H."/>
            <person name="Jorgensen S.L."/>
            <person name="Zaremba-Niedzwiedzka K."/>
            <person name="Martijn J."/>
            <person name="Lind A.E."/>
            <person name="van Eijk R."/>
            <person name="Schleper C."/>
            <person name="Guy L."/>
            <person name="Ettema T.J."/>
        </authorList>
    </citation>
    <scope>NUCLEOTIDE SEQUENCE</scope>
</reference>
<comment type="caution">
    <text evidence="1">The sequence shown here is derived from an EMBL/GenBank/DDBJ whole genome shotgun (WGS) entry which is preliminary data.</text>
</comment>
<gene>
    <name evidence="1" type="ORF">LCGC14_1775640</name>
</gene>
<protein>
    <submittedName>
        <fullName evidence="1">Uncharacterized protein</fullName>
    </submittedName>
</protein>
<dbReference type="EMBL" id="LAZR01016712">
    <property type="protein sequence ID" value="KKM03316.1"/>
    <property type="molecule type" value="Genomic_DNA"/>
</dbReference>
<dbReference type="AlphaFoldDB" id="A0A0F9JBW0"/>
<organism evidence="1">
    <name type="scientific">marine sediment metagenome</name>
    <dbReference type="NCBI Taxonomy" id="412755"/>
    <lineage>
        <taxon>unclassified sequences</taxon>
        <taxon>metagenomes</taxon>
        <taxon>ecological metagenomes</taxon>
    </lineage>
</organism>
<accession>A0A0F9JBW0</accession>
<evidence type="ECO:0000313" key="1">
    <source>
        <dbReference type="EMBL" id="KKM03316.1"/>
    </source>
</evidence>
<proteinExistence type="predicted"/>
<name>A0A0F9JBW0_9ZZZZ</name>